<dbReference type="SUPFAM" id="SSF56524">
    <property type="entry name" value="Oxidoreductase molybdopterin-binding domain"/>
    <property type="match status" value="1"/>
</dbReference>
<evidence type="ECO:0000313" key="4">
    <source>
        <dbReference type="EMBL" id="SEE34558.1"/>
    </source>
</evidence>
<dbReference type="InterPro" id="IPR000572">
    <property type="entry name" value="OxRdtase_Mopterin-bd_dom"/>
</dbReference>
<dbReference type="RefSeq" id="WP_083288914.1">
    <property type="nucleotide sequence ID" value="NZ_FNUC01000003.1"/>
</dbReference>
<feature type="transmembrane region" description="Helical" evidence="2">
    <location>
        <begin position="105"/>
        <end position="122"/>
    </location>
</feature>
<feature type="transmembrane region" description="Helical" evidence="2">
    <location>
        <begin position="22"/>
        <end position="43"/>
    </location>
</feature>
<dbReference type="Proteomes" id="UP000181980">
    <property type="component" value="Unassembled WGS sequence"/>
</dbReference>
<dbReference type="Gene3D" id="2.60.40.650">
    <property type="match status" value="1"/>
</dbReference>
<feature type="transmembrane region" description="Helical" evidence="2">
    <location>
        <begin position="177"/>
        <end position="200"/>
    </location>
</feature>
<gene>
    <name evidence="4" type="ORF">SAMN04488561_1046</name>
</gene>
<organism evidence="4 5">
    <name type="scientific">Jiangella alba</name>
    <dbReference type="NCBI Taxonomy" id="561176"/>
    <lineage>
        <taxon>Bacteria</taxon>
        <taxon>Bacillati</taxon>
        <taxon>Actinomycetota</taxon>
        <taxon>Actinomycetes</taxon>
        <taxon>Jiangellales</taxon>
        <taxon>Jiangellaceae</taxon>
        <taxon>Jiangella</taxon>
    </lineage>
</organism>
<evidence type="ECO:0000259" key="3">
    <source>
        <dbReference type="Pfam" id="PF00174"/>
    </source>
</evidence>
<evidence type="ECO:0000256" key="2">
    <source>
        <dbReference type="SAM" id="Phobius"/>
    </source>
</evidence>
<feature type="domain" description="Oxidoreductase molybdopterin-binding" evidence="3">
    <location>
        <begin position="255"/>
        <end position="405"/>
    </location>
</feature>
<keyword evidence="5" id="KW-1185">Reference proteome</keyword>
<dbReference type="InterPro" id="IPR036374">
    <property type="entry name" value="OxRdtase_Mopterin-bd_sf"/>
</dbReference>
<dbReference type="GO" id="GO:0020037">
    <property type="term" value="F:heme binding"/>
    <property type="evidence" value="ECO:0007669"/>
    <property type="project" value="TreeGrafter"/>
</dbReference>
<dbReference type="InterPro" id="IPR014756">
    <property type="entry name" value="Ig_E-set"/>
</dbReference>
<evidence type="ECO:0000313" key="5">
    <source>
        <dbReference type="Proteomes" id="UP000181980"/>
    </source>
</evidence>
<dbReference type="PANTHER" id="PTHR19372">
    <property type="entry name" value="SULFITE REDUCTASE"/>
    <property type="match status" value="1"/>
</dbReference>
<dbReference type="AlphaFoldDB" id="A0A1H5I508"/>
<dbReference type="GO" id="GO:0006790">
    <property type="term" value="P:sulfur compound metabolic process"/>
    <property type="evidence" value="ECO:0007669"/>
    <property type="project" value="TreeGrafter"/>
</dbReference>
<feature type="transmembrane region" description="Helical" evidence="2">
    <location>
        <begin position="80"/>
        <end position="99"/>
    </location>
</feature>
<keyword evidence="2" id="KW-1133">Transmembrane helix</keyword>
<feature type="transmembrane region" description="Helical" evidence="2">
    <location>
        <begin position="134"/>
        <end position="152"/>
    </location>
</feature>
<accession>A0A1H5I508</accession>
<evidence type="ECO:0000256" key="1">
    <source>
        <dbReference type="SAM" id="MobiDB-lite"/>
    </source>
</evidence>
<keyword evidence="2" id="KW-0812">Transmembrane</keyword>
<dbReference type="OrthoDB" id="9795587at2"/>
<keyword evidence="2" id="KW-0472">Membrane</keyword>
<name>A0A1H5I508_9ACTN</name>
<dbReference type="EMBL" id="FNUC01000003">
    <property type="protein sequence ID" value="SEE34558.1"/>
    <property type="molecule type" value="Genomic_DNA"/>
</dbReference>
<dbReference type="PANTHER" id="PTHR19372:SF7">
    <property type="entry name" value="SULFITE OXIDASE, MITOCHONDRIAL"/>
    <property type="match status" value="1"/>
</dbReference>
<dbReference type="Gene3D" id="3.90.420.10">
    <property type="entry name" value="Oxidoreductase, molybdopterin-binding domain"/>
    <property type="match status" value="1"/>
</dbReference>
<dbReference type="GO" id="GO:0043546">
    <property type="term" value="F:molybdopterin cofactor binding"/>
    <property type="evidence" value="ECO:0007669"/>
    <property type="project" value="TreeGrafter"/>
</dbReference>
<dbReference type="SUPFAM" id="SSF81296">
    <property type="entry name" value="E set domains"/>
    <property type="match status" value="1"/>
</dbReference>
<feature type="region of interest" description="Disordered" evidence="1">
    <location>
        <begin position="498"/>
        <end position="526"/>
    </location>
</feature>
<sequence length="526" mass="54654">MTSTESGAESGAGSARSWWPPALAGVVALGLGLAVAEIVAGALGRAETPVVAVGEEFIDHTPGWLKDFAVETFGVHDKTVLLAGMGVVLAVLGALIGVLTARSRGLGLLAATVLLVVAGLAVNARPDTTMADLLPTLAAGLVALPVLAWLVGKAAPAPPAAAAGPAAAAVPAPSRRAFLTAAGVTAGLAVVGAGLGQLLGARRAGVETSRDDIAASLDLPRADVPPGVDLVVPDADPWRTPNQHFYRIDTALSEPLVRAEDWSLRVHGMVETEVELSYDDLVGMGLEDRWLTLNCVSNEVGGHLIGNALWSGVPIADVLALAVPHADADAVRSRSQDGWTAGTPLDVLTDGRDALLAVGMNGDPLPLAHGFPVRMIVPGLYGYVSATKWVVELEVTRFADFEAYWTTRGWAEKGPVKVASRIDVPSSRAHVAAGTVAVAGVAWAQHRGIAAVQVRVDDGDWNDARLAAVPSTDTWRQWVWDWDAPPGDHRPQVRATTMDGEVQTSEHAPPAPDGASGWHTIDVTVD</sequence>
<dbReference type="STRING" id="561176.SAMN04488561_1046"/>
<proteinExistence type="predicted"/>
<protein>
    <submittedName>
        <fullName evidence="4">DMSO/TMAO reductase YedYZ, molybdopterin-dependent catalytic subunit</fullName>
    </submittedName>
</protein>
<dbReference type="Pfam" id="PF00174">
    <property type="entry name" value="Oxidored_molyb"/>
    <property type="match status" value="1"/>
</dbReference>
<dbReference type="GO" id="GO:0008482">
    <property type="term" value="F:sulfite oxidase activity"/>
    <property type="evidence" value="ECO:0007669"/>
    <property type="project" value="TreeGrafter"/>
</dbReference>
<reference evidence="5" key="1">
    <citation type="submission" date="2016-10" db="EMBL/GenBank/DDBJ databases">
        <authorList>
            <person name="Varghese N."/>
            <person name="Submissions S."/>
        </authorList>
    </citation>
    <scope>NUCLEOTIDE SEQUENCE [LARGE SCALE GENOMIC DNA]</scope>
    <source>
        <strain evidence="5">DSM 45237</strain>
    </source>
</reference>